<protein>
    <recommendedName>
        <fullName evidence="3">Methyl-accepting transducer domain-containing protein</fullName>
    </recommendedName>
</protein>
<proteinExistence type="predicted"/>
<sequence>MLQIANELQKTSEDDNKLAHQTGEAMLEIDNATDDIVQAITIIDQIAFQTNILSLNAAVEAATAGEAGKGFAVVAQEVRNLASRSAEAANQIKNLVNYAREKTEEGKNTADKMLDSFKFLNEKVSEVTTIVTGVTEATHEQKIGMDQINSADRK</sequence>
<dbReference type="EMBL" id="BQXS01010741">
    <property type="protein sequence ID" value="GKT34224.1"/>
    <property type="molecule type" value="Genomic_DNA"/>
</dbReference>
<dbReference type="SMART" id="SM00283">
    <property type="entry name" value="MA"/>
    <property type="match status" value="1"/>
</dbReference>
<evidence type="ECO:0000313" key="4">
    <source>
        <dbReference type="EMBL" id="GKT34224.1"/>
    </source>
</evidence>
<gene>
    <name evidence="4" type="ORF">ADUPG1_007627</name>
</gene>
<dbReference type="SUPFAM" id="SSF58104">
    <property type="entry name" value="Methyl-accepting chemotaxis protein (MCP) signaling domain"/>
    <property type="match status" value="1"/>
</dbReference>
<keyword evidence="2" id="KW-0807">Transducer</keyword>
<dbReference type="Gene3D" id="1.10.287.950">
    <property type="entry name" value="Methyl-accepting chemotaxis protein"/>
    <property type="match status" value="1"/>
</dbReference>
<evidence type="ECO:0000256" key="2">
    <source>
        <dbReference type="PROSITE-ProRule" id="PRU00284"/>
    </source>
</evidence>
<dbReference type="InterPro" id="IPR051310">
    <property type="entry name" value="MCP_chemotaxis"/>
</dbReference>
<dbReference type="PROSITE" id="PS50111">
    <property type="entry name" value="CHEMOTAXIS_TRANSDUC_2"/>
    <property type="match status" value="1"/>
</dbReference>
<dbReference type="PANTHER" id="PTHR43531">
    <property type="entry name" value="PROTEIN ICFG"/>
    <property type="match status" value="1"/>
</dbReference>
<accession>A0ABQ5KS09</accession>
<dbReference type="PANTHER" id="PTHR43531:SF11">
    <property type="entry name" value="METHYL-ACCEPTING CHEMOTAXIS PROTEIN 3"/>
    <property type="match status" value="1"/>
</dbReference>
<keyword evidence="5" id="KW-1185">Reference proteome</keyword>
<keyword evidence="1" id="KW-0145">Chemotaxis</keyword>
<reference evidence="4" key="1">
    <citation type="submission" date="2022-03" db="EMBL/GenBank/DDBJ databases">
        <title>Draft genome sequence of Aduncisulcus paluster, a free-living microaerophilic Fornicata.</title>
        <authorList>
            <person name="Yuyama I."/>
            <person name="Kume K."/>
            <person name="Tamura T."/>
            <person name="Inagaki Y."/>
            <person name="Hashimoto T."/>
        </authorList>
    </citation>
    <scope>NUCLEOTIDE SEQUENCE</scope>
    <source>
        <strain evidence="4">NY0171</strain>
    </source>
</reference>
<name>A0ABQ5KS09_9EUKA</name>
<dbReference type="InterPro" id="IPR004089">
    <property type="entry name" value="MCPsignal_dom"/>
</dbReference>
<evidence type="ECO:0000256" key="1">
    <source>
        <dbReference type="ARBA" id="ARBA00022500"/>
    </source>
</evidence>
<evidence type="ECO:0000259" key="3">
    <source>
        <dbReference type="PROSITE" id="PS50111"/>
    </source>
</evidence>
<dbReference type="Pfam" id="PF00015">
    <property type="entry name" value="MCPsignal"/>
    <property type="match status" value="1"/>
</dbReference>
<feature type="domain" description="Methyl-accepting transducer" evidence="3">
    <location>
        <begin position="1"/>
        <end position="154"/>
    </location>
</feature>
<evidence type="ECO:0000313" key="5">
    <source>
        <dbReference type="Proteomes" id="UP001057375"/>
    </source>
</evidence>
<feature type="non-terminal residue" evidence="4">
    <location>
        <position position="154"/>
    </location>
</feature>
<dbReference type="Proteomes" id="UP001057375">
    <property type="component" value="Unassembled WGS sequence"/>
</dbReference>
<organism evidence="4 5">
    <name type="scientific">Aduncisulcus paluster</name>
    <dbReference type="NCBI Taxonomy" id="2918883"/>
    <lineage>
        <taxon>Eukaryota</taxon>
        <taxon>Metamonada</taxon>
        <taxon>Carpediemonas-like organisms</taxon>
        <taxon>Aduncisulcus</taxon>
    </lineage>
</organism>
<comment type="caution">
    <text evidence="4">The sequence shown here is derived from an EMBL/GenBank/DDBJ whole genome shotgun (WGS) entry which is preliminary data.</text>
</comment>